<evidence type="ECO:0000256" key="7">
    <source>
        <dbReference type="ARBA" id="ARBA00038093"/>
    </source>
</evidence>
<comment type="cofactor">
    <cofactor evidence="1">
        <name>Mg(2+)</name>
        <dbReference type="ChEBI" id="CHEBI:18420"/>
    </cofactor>
</comment>
<evidence type="ECO:0000256" key="4">
    <source>
        <dbReference type="ARBA" id="ARBA00022723"/>
    </source>
</evidence>
<evidence type="ECO:0000256" key="2">
    <source>
        <dbReference type="ARBA" id="ARBA00022649"/>
    </source>
</evidence>
<evidence type="ECO:0000256" key="6">
    <source>
        <dbReference type="ARBA" id="ARBA00022842"/>
    </source>
</evidence>
<keyword evidence="2" id="KW-1277">Toxin-antitoxin system</keyword>
<keyword evidence="4" id="KW-0479">Metal-binding</keyword>
<sequence length="140" mass="15721">MFLLDTNVISELRRKNQFDANVYAWSQAVPLESLYVSVVTVMEIEQGILLVGRRDHRQAGALRSWMTEQFLPRFAERVLAFDTVAALRCAAMHVPDPKPDRDSMIAATASVHGLTVATRNVRDFEACGVPVFNPWLYASP</sequence>
<keyword evidence="3" id="KW-0540">Nuclease</keyword>
<dbReference type="GO" id="GO:0046872">
    <property type="term" value="F:metal ion binding"/>
    <property type="evidence" value="ECO:0007669"/>
    <property type="project" value="UniProtKB-KW"/>
</dbReference>
<dbReference type="PATRIC" id="fig|1526658.3.peg.341"/>
<feature type="domain" description="PIN" evidence="8">
    <location>
        <begin position="3"/>
        <end position="122"/>
    </location>
</feature>
<dbReference type="InterPro" id="IPR029060">
    <property type="entry name" value="PIN-like_dom_sf"/>
</dbReference>
<dbReference type="Pfam" id="PF01850">
    <property type="entry name" value="PIN"/>
    <property type="match status" value="1"/>
</dbReference>
<dbReference type="GO" id="GO:0016787">
    <property type="term" value="F:hydrolase activity"/>
    <property type="evidence" value="ECO:0007669"/>
    <property type="project" value="UniProtKB-KW"/>
</dbReference>
<dbReference type="InterPro" id="IPR002716">
    <property type="entry name" value="PIN_dom"/>
</dbReference>
<dbReference type="Proteomes" id="UP000037822">
    <property type="component" value="Unassembled WGS sequence"/>
</dbReference>
<evidence type="ECO:0000256" key="5">
    <source>
        <dbReference type="ARBA" id="ARBA00022801"/>
    </source>
</evidence>
<dbReference type="CDD" id="cd18746">
    <property type="entry name" value="PIN_VapC4-5_FitB-like"/>
    <property type="match status" value="1"/>
</dbReference>
<evidence type="ECO:0000259" key="8">
    <source>
        <dbReference type="Pfam" id="PF01850"/>
    </source>
</evidence>
<keyword evidence="10" id="KW-1185">Reference proteome</keyword>
<keyword evidence="5" id="KW-0378">Hydrolase</keyword>
<protein>
    <submittedName>
        <fullName evidence="9">Twitching motility protein PilT</fullName>
    </submittedName>
</protein>
<evidence type="ECO:0000313" key="10">
    <source>
        <dbReference type="Proteomes" id="UP000037822"/>
    </source>
</evidence>
<dbReference type="PANTHER" id="PTHR33653:SF1">
    <property type="entry name" value="RIBONUCLEASE VAPC2"/>
    <property type="match status" value="1"/>
</dbReference>
<organism evidence="9 10">
    <name type="scientific">Bosea vaviloviae</name>
    <dbReference type="NCBI Taxonomy" id="1526658"/>
    <lineage>
        <taxon>Bacteria</taxon>
        <taxon>Pseudomonadati</taxon>
        <taxon>Pseudomonadota</taxon>
        <taxon>Alphaproteobacteria</taxon>
        <taxon>Hyphomicrobiales</taxon>
        <taxon>Boseaceae</taxon>
        <taxon>Bosea</taxon>
    </lineage>
</organism>
<keyword evidence="6" id="KW-0460">Magnesium</keyword>
<accession>A0A0N1N3G0</accession>
<name>A0A0N1N3G0_9HYPH</name>
<comment type="similarity">
    <text evidence="7">Belongs to the PINc/VapC protein family.</text>
</comment>
<dbReference type="SUPFAM" id="SSF88723">
    <property type="entry name" value="PIN domain-like"/>
    <property type="match status" value="1"/>
</dbReference>
<dbReference type="InterPro" id="IPR050556">
    <property type="entry name" value="Type_II_TA_system_RNase"/>
</dbReference>
<dbReference type="EMBL" id="LGSZ01000048">
    <property type="protein sequence ID" value="KPH79716.1"/>
    <property type="molecule type" value="Genomic_DNA"/>
</dbReference>
<gene>
    <name evidence="9" type="ORF">AE618_17935</name>
</gene>
<dbReference type="AlphaFoldDB" id="A0A0N1N3G0"/>
<comment type="caution">
    <text evidence="9">The sequence shown here is derived from an EMBL/GenBank/DDBJ whole genome shotgun (WGS) entry which is preliminary data.</text>
</comment>
<dbReference type="GO" id="GO:0004518">
    <property type="term" value="F:nuclease activity"/>
    <property type="evidence" value="ECO:0007669"/>
    <property type="project" value="UniProtKB-KW"/>
</dbReference>
<dbReference type="PANTHER" id="PTHR33653">
    <property type="entry name" value="RIBONUCLEASE VAPC2"/>
    <property type="match status" value="1"/>
</dbReference>
<reference evidence="9 10" key="1">
    <citation type="submission" date="2015-07" db="EMBL/GenBank/DDBJ databases">
        <title>Whole genome sequencing of Bosea vaviloviae isolated from cave pool.</title>
        <authorList>
            <person name="Tan N.E.H."/>
            <person name="Lee Y.P."/>
            <person name="Gan H.M."/>
            <person name="Barton H."/>
            <person name="Savka M.A."/>
        </authorList>
    </citation>
    <scope>NUCLEOTIDE SEQUENCE [LARGE SCALE GENOMIC DNA]</scope>
    <source>
        <strain evidence="9 10">SD260</strain>
    </source>
</reference>
<dbReference type="RefSeq" id="WP_054210392.1">
    <property type="nucleotide sequence ID" value="NZ_LGSZ01000048.1"/>
</dbReference>
<dbReference type="Gene3D" id="3.40.50.1010">
    <property type="entry name" value="5'-nuclease"/>
    <property type="match status" value="1"/>
</dbReference>
<evidence type="ECO:0000256" key="3">
    <source>
        <dbReference type="ARBA" id="ARBA00022722"/>
    </source>
</evidence>
<dbReference type="OrthoDB" id="7188375at2"/>
<evidence type="ECO:0000256" key="1">
    <source>
        <dbReference type="ARBA" id="ARBA00001946"/>
    </source>
</evidence>
<evidence type="ECO:0000313" key="9">
    <source>
        <dbReference type="EMBL" id="KPH79716.1"/>
    </source>
</evidence>
<proteinExistence type="inferred from homology"/>